<dbReference type="Proteomes" id="UP000596660">
    <property type="component" value="Unplaced"/>
</dbReference>
<dbReference type="SUPFAM" id="SSF52047">
    <property type="entry name" value="RNI-like"/>
    <property type="match status" value="1"/>
</dbReference>
<accession>A0A803N0P1</accession>
<reference evidence="2" key="2">
    <citation type="submission" date="2021-03" db="UniProtKB">
        <authorList>
            <consortium name="EnsemblPlants"/>
        </authorList>
    </citation>
    <scope>IDENTIFICATION</scope>
</reference>
<proteinExistence type="predicted"/>
<protein>
    <recommendedName>
        <fullName evidence="1">FBD domain-containing protein</fullName>
    </recommendedName>
</protein>
<dbReference type="Gramene" id="AUR62038525-RA">
    <property type="protein sequence ID" value="AUR62038525-RA:cds"/>
    <property type="gene ID" value="AUR62038525"/>
</dbReference>
<organism evidence="2 3">
    <name type="scientific">Chenopodium quinoa</name>
    <name type="common">Quinoa</name>
    <dbReference type="NCBI Taxonomy" id="63459"/>
    <lineage>
        <taxon>Eukaryota</taxon>
        <taxon>Viridiplantae</taxon>
        <taxon>Streptophyta</taxon>
        <taxon>Embryophyta</taxon>
        <taxon>Tracheophyta</taxon>
        <taxon>Spermatophyta</taxon>
        <taxon>Magnoliopsida</taxon>
        <taxon>eudicotyledons</taxon>
        <taxon>Gunneridae</taxon>
        <taxon>Pentapetalae</taxon>
        <taxon>Caryophyllales</taxon>
        <taxon>Chenopodiaceae</taxon>
        <taxon>Chenopodioideae</taxon>
        <taxon>Atripliceae</taxon>
        <taxon>Chenopodium</taxon>
    </lineage>
</organism>
<dbReference type="AlphaFoldDB" id="A0A803N0P1"/>
<keyword evidence="3" id="KW-1185">Reference proteome</keyword>
<feature type="domain" description="FBD" evidence="1">
    <location>
        <begin position="261"/>
        <end position="335"/>
    </location>
</feature>
<evidence type="ECO:0000313" key="3">
    <source>
        <dbReference type="Proteomes" id="UP000596660"/>
    </source>
</evidence>
<name>A0A803N0P1_CHEQI</name>
<sequence length="339" mass="38447">MMVTYFMGLGGIAGILLPDWEFFDREISKWTQPVCVDDINRSDVLRPGSSSQFLVMLKLAHCEIECLNTVQMGSLRKLSLTYVKVGNEMFEKIISGCPSLQELVMRHVHVLDELRITAPNIEKLDLEYFSRCVLDCPNLKILNIHLISSTESILQVVNIPSVCKVHIQSTFQIDEIVSKICTVEQSNFKELNIPQTMWKRLHIESQLNEDQFIGICRVLNSSPHLEELIVCSYSQQNLRQDLGKSRKTHEHHVLSEELSSPCVIPLLKSVTIHGHKVPCQGLLRLAEFLLKSCVNLEKMVILPSTYKLGAVEELKFVKQLLSFPKASANARVICGSEIY</sequence>
<dbReference type="Gene3D" id="3.80.10.10">
    <property type="entry name" value="Ribonuclease Inhibitor"/>
    <property type="match status" value="1"/>
</dbReference>
<evidence type="ECO:0000313" key="2">
    <source>
        <dbReference type="EnsemblPlants" id="AUR62038525-RA:cds"/>
    </source>
</evidence>
<dbReference type="SMART" id="SM00579">
    <property type="entry name" value="FBD"/>
    <property type="match status" value="1"/>
</dbReference>
<dbReference type="PANTHER" id="PTHR31900">
    <property type="entry name" value="F-BOX/RNI SUPERFAMILY PROTEIN-RELATED"/>
    <property type="match status" value="1"/>
</dbReference>
<dbReference type="InterPro" id="IPR032675">
    <property type="entry name" value="LRR_dom_sf"/>
</dbReference>
<evidence type="ECO:0000259" key="1">
    <source>
        <dbReference type="SMART" id="SM00579"/>
    </source>
</evidence>
<dbReference type="InterPro" id="IPR006566">
    <property type="entry name" value="FBD"/>
</dbReference>
<dbReference type="InterPro" id="IPR050232">
    <property type="entry name" value="FBL13/AtMIF1-like"/>
</dbReference>
<dbReference type="InterPro" id="IPR013101">
    <property type="entry name" value="LRR_PRU1-like"/>
</dbReference>
<reference evidence="2" key="1">
    <citation type="journal article" date="2017" name="Nature">
        <title>The genome of Chenopodium quinoa.</title>
        <authorList>
            <person name="Jarvis D.E."/>
            <person name="Ho Y.S."/>
            <person name="Lightfoot D.J."/>
            <person name="Schmoeckel S.M."/>
            <person name="Li B."/>
            <person name="Borm T.J.A."/>
            <person name="Ohyanagi H."/>
            <person name="Mineta K."/>
            <person name="Michell C.T."/>
            <person name="Saber N."/>
            <person name="Kharbatia N.M."/>
            <person name="Rupper R.R."/>
            <person name="Sharp A.R."/>
            <person name="Dally N."/>
            <person name="Boughton B.A."/>
            <person name="Woo Y.H."/>
            <person name="Gao G."/>
            <person name="Schijlen E.G.W.M."/>
            <person name="Guo X."/>
            <person name="Momin A.A."/>
            <person name="Negrao S."/>
            <person name="Al-Babili S."/>
            <person name="Gehring C."/>
            <person name="Roessner U."/>
            <person name="Jung C."/>
            <person name="Murphy K."/>
            <person name="Arold S.T."/>
            <person name="Gojobori T."/>
            <person name="van der Linden C.G."/>
            <person name="van Loo E.N."/>
            <person name="Jellen E.N."/>
            <person name="Maughan P.J."/>
            <person name="Tester M."/>
        </authorList>
    </citation>
    <scope>NUCLEOTIDE SEQUENCE [LARGE SCALE GENOMIC DNA]</scope>
    <source>
        <strain evidence="2">cv. PI 614886</strain>
    </source>
</reference>
<dbReference type="PANTHER" id="PTHR31900:SF31">
    <property type="entry name" value="F-BOX_LRR-REPEAT PROTEIN 13-LIKE"/>
    <property type="match status" value="1"/>
</dbReference>
<dbReference type="EnsemblPlants" id="AUR62038525-RA">
    <property type="protein sequence ID" value="AUR62038525-RA:cds"/>
    <property type="gene ID" value="AUR62038525"/>
</dbReference>
<dbReference type="Pfam" id="PF07723">
    <property type="entry name" value="LRR_2"/>
    <property type="match status" value="1"/>
</dbReference>